<dbReference type="GO" id="GO:0008270">
    <property type="term" value="F:zinc ion binding"/>
    <property type="evidence" value="ECO:0007669"/>
    <property type="project" value="UniProtKB-KW"/>
</dbReference>
<dbReference type="PROSITE" id="PS00518">
    <property type="entry name" value="ZF_RING_1"/>
    <property type="match status" value="1"/>
</dbReference>
<organism evidence="7 8">
    <name type="scientific">Oleoguttula mirabilis</name>
    <dbReference type="NCBI Taxonomy" id="1507867"/>
    <lineage>
        <taxon>Eukaryota</taxon>
        <taxon>Fungi</taxon>
        <taxon>Dikarya</taxon>
        <taxon>Ascomycota</taxon>
        <taxon>Pezizomycotina</taxon>
        <taxon>Dothideomycetes</taxon>
        <taxon>Dothideomycetidae</taxon>
        <taxon>Mycosphaerellales</taxon>
        <taxon>Teratosphaeriaceae</taxon>
        <taxon>Oleoguttula</taxon>
    </lineage>
</organism>
<dbReference type="Proteomes" id="UP001324427">
    <property type="component" value="Unassembled WGS sequence"/>
</dbReference>
<evidence type="ECO:0000256" key="1">
    <source>
        <dbReference type="ARBA" id="ARBA00022723"/>
    </source>
</evidence>
<dbReference type="InterPro" id="IPR017907">
    <property type="entry name" value="Znf_RING_CS"/>
</dbReference>
<dbReference type="PANTHER" id="PTHR10131:SF94">
    <property type="entry name" value="TNF RECEPTOR-ASSOCIATED FACTOR 4"/>
    <property type="match status" value="1"/>
</dbReference>
<evidence type="ECO:0000313" key="8">
    <source>
        <dbReference type="Proteomes" id="UP001324427"/>
    </source>
</evidence>
<feature type="domain" description="TRAF-type" evidence="6">
    <location>
        <begin position="188"/>
        <end position="238"/>
    </location>
</feature>
<dbReference type="InterPro" id="IPR001841">
    <property type="entry name" value="Znf_RING"/>
</dbReference>
<dbReference type="InterPro" id="IPR013083">
    <property type="entry name" value="Znf_RING/FYVE/PHD"/>
</dbReference>
<dbReference type="EMBL" id="JAVFHQ010000031">
    <property type="protein sequence ID" value="KAK4543532.1"/>
    <property type="molecule type" value="Genomic_DNA"/>
</dbReference>
<evidence type="ECO:0000256" key="2">
    <source>
        <dbReference type="ARBA" id="ARBA00022771"/>
    </source>
</evidence>
<keyword evidence="1 4" id="KW-0479">Metal-binding</keyword>
<feature type="zinc finger region" description="TRAF-type" evidence="4">
    <location>
        <begin position="188"/>
        <end position="238"/>
    </location>
</feature>
<sequence length="542" mass="59195">MRRLEARRQMEEANFLSSKARSQNLNPPIDLRMLDYVTAYDDNLMCPICRCPFLDPVVLAECDHCFCRDCIRQTWASTYSPLGPRGDCPSCRTPAKLGPRSATSKILVNITDDLLVRCPKSEDGCKAQVKRGEVQDHVNIYCGYAYMECTADDCELHVLRKDAAEGCLHFGVSCLDCRQSMQKASLETHWRVQCPDRKVSCELCKEAVFNREWDTHSRETCPAISIPCPGKVFGCNSRSKRSQADVHAKSCTFAKLTPMLTAMQQRMDEQEAAQKVMVRKLEVLEGGFQAVQTILSTKQEDPDQVGADESRIPLLTGRPHQRGDSGGMLDAMVVETDVGAFVFPPPSSSSRPSSELVHVRAGASLPPLYSAPMAPGPRPADLPEPFTMDFDMASPFPPPAANGPYISPLHHLLSMHESLRDEMSRMSAALQELDGRQSMQALNENLRTREEISYMAAQVAGLSRQVHWLTSAQLQRQQHGGAGRQAAGAAGPSGSDIAGAGAGVEAAVSTAASALRGAARIVNAGQGMTMRRGLSEEGRTKL</sequence>
<evidence type="ECO:0000256" key="3">
    <source>
        <dbReference type="ARBA" id="ARBA00022833"/>
    </source>
</evidence>
<evidence type="ECO:0000259" key="6">
    <source>
        <dbReference type="PROSITE" id="PS50145"/>
    </source>
</evidence>
<evidence type="ECO:0000259" key="5">
    <source>
        <dbReference type="PROSITE" id="PS50089"/>
    </source>
</evidence>
<dbReference type="InterPro" id="IPR001293">
    <property type="entry name" value="Znf_TRAF"/>
</dbReference>
<dbReference type="PROSITE" id="PS50145">
    <property type="entry name" value="ZF_TRAF"/>
    <property type="match status" value="1"/>
</dbReference>
<dbReference type="SUPFAM" id="SSF57850">
    <property type="entry name" value="RING/U-box"/>
    <property type="match status" value="1"/>
</dbReference>
<comment type="caution">
    <text evidence="7">The sequence shown here is derived from an EMBL/GenBank/DDBJ whole genome shotgun (WGS) entry which is preliminary data.</text>
</comment>
<proteinExistence type="predicted"/>
<name>A0AAV9JEQ0_9PEZI</name>
<evidence type="ECO:0000256" key="4">
    <source>
        <dbReference type="PROSITE-ProRule" id="PRU00207"/>
    </source>
</evidence>
<dbReference type="SUPFAM" id="SSF49599">
    <property type="entry name" value="TRAF domain-like"/>
    <property type="match status" value="1"/>
</dbReference>
<dbReference type="InterPro" id="IPR027370">
    <property type="entry name" value="Znf-RING_euk"/>
</dbReference>
<dbReference type="PROSITE" id="PS50089">
    <property type="entry name" value="ZF_RING_2"/>
    <property type="match status" value="1"/>
</dbReference>
<evidence type="ECO:0000313" key="7">
    <source>
        <dbReference type="EMBL" id="KAK4543532.1"/>
    </source>
</evidence>
<keyword evidence="2 4" id="KW-0863">Zinc-finger</keyword>
<dbReference type="AlphaFoldDB" id="A0AAV9JEQ0"/>
<dbReference type="Gene3D" id="3.30.40.10">
    <property type="entry name" value="Zinc/RING finger domain, C3HC4 (zinc finger)"/>
    <property type="match status" value="2"/>
</dbReference>
<reference evidence="7 8" key="1">
    <citation type="submission" date="2021-11" db="EMBL/GenBank/DDBJ databases">
        <title>Black yeast isolated from Biological Soil Crust.</title>
        <authorList>
            <person name="Kurbessoian T."/>
        </authorList>
    </citation>
    <scope>NUCLEOTIDE SEQUENCE [LARGE SCALE GENOMIC DNA]</scope>
    <source>
        <strain evidence="7 8">CCFEE 5522</strain>
    </source>
</reference>
<feature type="domain" description="RING-type" evidence="5">
    <location>
        <begin position="46"/>
        <end position="92"/>
    </location>
</feature>
<keyword evidence="3 4" id="KW-0862">Zinc</keyword>
<dbReference type="SMART" id="SM00184">
    <property type="entry name" value="RING"/>
    <property type="match status" value="1"/>
</dbReference>
<dbReference type="Pfam" id="PF02176">
    <property type="entry name" value="zf-TRAF"/>
    <property type="match status" value="1"/>
</dbReference>
<protein>
    <submittedName>
        <fullName evidence="7">Uncharacterized protein</fullName>
    </submittedName>
</protein>
<keyword evidence="8" id="KW-1185">Reference proteome</keyword>
<dbReference type="Pfam" id="PF13445">
    <property type="entry name" value="zf-RING_UBOX"/>
    <property type="match status" value="1"/>
</dbReference>
<dbReference type="PANTHER" id="PTHR10131">
    <property type="entry name" value="TNF RECEPTOR ASSOCIATED FACTOR"/>
    <property type="match status" value="1"/>
</dbReference>
<accession>A0AAV9JEQ0</accession>
<gene>
    <name evidence="7" type="ORF">LTR36_005427</name>
</gene>